<dbReference type="PANTHER" id="PTHR12631">
    <property type="entry name" value="ALPHA-L-IDURONIDASE"/>
    <property type="match status" value="1"/>
</dbReference>
<dbReference type="RefSeq" id="WP_147099664.1">
    <property type="nucleotide sequence ID" value="NZ_JBHUFH010000001.1"/>
</dbReference>
<keyword evidence="6" id="KW-1185">Reference proteome</keyword>
<dbReference type="InterPro" id="IPR017853">
    <property type="entry name" value="GH"/>
</dbReference>
<dbReference type="AlphaFoldDB" id="A0A5C6S1K1"/>
<dbReference type="InterPro" id="IPR051923">
    <property type="entry name" value="Glycosyl_Hydrolase_39"/>
</dbReference>
<dbReference type="InterPro" id="IPR001547">
    <property type="entry name" value="Glyco_hydro_5"/>
</dbReference>
<evidence type="ECO:0000256" key="1">
    <source>
        <dbReference type="ARBA" id="ARBA00022801"/>
    </source>
</evidence>
<gene>
    <name evidence="5" type="ORF">FQV27_14035</name>
</gene>
<evidence type="ECO:0000259" key="4">
    <source>
        <dbReference type="Pfam" id="PF00150"/>
    </source>
</evidence>
<proteinExistence type="inferred from homology"/>
<dbReference type="Proteomes" id="UP000321562">
    <property type="component" value="Unassembled WGS sequence"/>
</dbReference>
<dbReference type="Pfam" id="PF00150">
    <property type="entry name" value="Cellulase"/>
    <property type="match status" value="1"/>
</dbReference>
<reference evidence="5 6" key="1">
    <citation type="submission" date="2019-08" db="EMBL/GenBank/DDBJ databases">
        <authorList>
            <person name="Ye J."/>
        </authorList>
    </citation>
    <scope>NUCLEOTIDE SEQUENCE [LARGE SCALE GENOMIC DNA]</scope>
    <source>
        <strain evidence="5 6">TK008</strain>
    </source>
</reference>
<accession>A0A5C6S1K1</accession>
<evidence type="ECO:0000313" key="5">
    <source>
        <dbReference type="EMBL" id="TXB67720.1"/>
    </source>
</evidence>
<evidence type="ECO:0000256" key="3">
    <source>
        <dbReference type="RuleBase" id="RU361153"/>
    </source>
</evidence>
<keyword evidence="2 3" id="KW-0326">Glycosidase</keyword>
<dbReference type="SUPFAM" id="SSF51445">
    <property type="entry name" value="(Trans)glycosidases"/>
    <property type="match status" value="1"/>
</dbReference>
<dbReference type="EMBL" id="VOPL01000006">
    <property type="protein sequence ID" value="TXB67720.1"/>
    <property type="molecule type" value="Genomic_DNA"/>
</dbReference>
<evidence type="ECO:0000313" key="6">
    <source>
        <dbReference type="Proteomes" id="UP000321562"/>
    </source>
</evidence>
<dbReference type="OrthoDB" id="9800974at2"/>
<name>A0A5C6S1K1_9RHOB</name>
<protein>
    <submittedName>
        <fullName evidence="5">Cellulase family glycosylhydrolase</fullName>
    </submittedName>
</protein>
<feature type="domain" description="Glycoside hydrolase family 5" evidence="4">
    <location>
        <begin position="64"/>
        <end position="308"/>
    </location>
</feature>
<organism evidence="5 6">
    <name type="scientific">Paracoccus aurantiacus</name>
    <dbReference type="NCBI Taxonomy" id="2599412"/>
    <lineage>
        <taxon>Bacteria</taxon>
        <taxon>Pseudomonadati</taxon>
        <taxon>Pseudomonadota</taxon>
        <taxon>Alphaproteobacteria</taxon>
        <taxon>Rhodobacterales</taxon>
        <taxon>Paracoccaceae</taxon>
        <taxon>Paracoccus</taxon>
    </lineage>
</organism>
<comment type="similarity">
    <text evidence="3">Belongs to the glycosyl hydrolase 5 (cellulase A) family.</text>
</comment>
<evidence type="ECO:0000256" key="2">
    <source>
        <dbReference type="ARBA" id="ARBA00023295"/>
    </source>
</evidence>
<sequence>MQLDRRSFGLGAVALLTSSVWHCSSASAQAVLPEAPVSSGTPGIAVGMNSYRNRDEADLRAEFADYVTLGVRWLRTDLYWADVQANGPGAYDWSEFDRIVDLSAEYGIQLLPVVGTTPGWAKKDQQGASTPANPESFGRFLTAAVQRYRPRGIRVWEIWNEPNLAGNWPPNPDPAAYAEILIAAHKAIKEQDPGATVILGGMAAARWTGPPFDIQHYTAPAFLEAVYKAGGGDAFDAVGYHPYSYPDAPDPDWRWNGWGMMSGPLRNVMQRHGDEKKKIWITEFGAPTNEGEGGVSEDEQAQYLRDAVKLARDSDWSGPLFWYAFRDVGGDIGDNELWFGILDENSRRKPAWDAFQESFKHNPVGGE</sequence>
<dbReference type="GO" id="GO:0000272">
    <property type="term" value="P:polysaccharide catabolic process"/>
    <property type="evidence" value="ECO:0007669"/>
    <property type="project" value="InterPro"/>
</dbReference>
<dbReference type="PANTHER" id="PTHR12631:SF10">
    <property type="entry name" value="BETA-XYLOSIDASE-LIKE PROTEIN-RELATED"/>
    <property type="match status" value="1"/>
</dbReference>
<comment type="caution">
    <text evidence="5">The sequence shown here is derived from an EMBL/GenBank/DDBJ whole genome shotgun (WGS) entry which is preliminary data.</text>
</comment>
<dbReference type="Gene3D" id="3.20.20.80">
    <property type="entry name" value="Glycosidases"/>
    <property type="match status" value="1"/>
</dbReference>
<keyword evidence="1 3" id="KW-0378">Hydrolase</keyword>
<dbReference type="GO" id="GO:0004553">
    <property type="term" value="F:hydrolase activity, hydrolyzing O-glycosyl compounds"/>
    <property type="evidence" value="ECO:0007669"/>
    <property type="project" value="InterPro"/>
</dbReference>